<reference evidence="2" key="1">
    <citation type="submission" date="2020-10" db="EMBL/GenBank/DDBJ databases">
        <title>Sequencing the genomes of 1000 actinobacteria strains.</title>
        <authorList>
            <person name="Klenk H.-P."/>
        </authorList>
    </citation>
    <scope>NUCLEOTIDE SEQUENCE</scope>
    <source>
        <strain evidence="2">DSM 46832</strain>
    </source>
</reference>
<feature type="domain" description="TIR" evidence="1">
    <location>
        <begin position="4"/>
        <end position="144"/>
    </location>
</feature>
<dbReference type="InterPro" id="IPR035897">
    <property type="entry name" value="Toll_tir_struct_dom_sf"/>
</dbReference>
<proteinExistence type="predicted"/>
<gene>
    <name evidence="2" type="ORF">H4W31_000637</name>
</gene>
<evidence type="ECO:0000259" key="1">
    <source>
        <dbReference type="Pfam" id="PF13676"/>
    </source>
</evidence>
<dbReference type="Proteomes" id="UP000649753">
    <property type="component" value="Unassembled WGS sequence"/>
</dbReference>
<dbReference type="AlphaFoldDB" id="A0A927LZX4"/>
<comment type="caution">
    <text evidence="2">The sequence shown here is derived from an EMBL/GenBank/DDBJ whole genome shotgun (WGS) entry which is preliminary data.</text>
</comment>
<dbReference type="SUPFAM" id="SSF52200">
    <property type="entry name" value="Toll/Interleukin receptor TIR domain"/>
    <property type="match status" value="1"/>
</dbReference>
<dbReference type="Pfam" id="PF13676">
    <property type="entry name" value="TIR_2"/>
    <property type="match status" value="1"/>
</dbReference>
<accession>A0A927LZX4</accession>
<keyword evidence="3" id="KW-1185">Reference proteome</keyword>
<dbReference type="Gene3D" id="3.40.50.10140">
    <property type="entry name" value="Toll/interleukin-1 receptor homology (TIR) domain"/>
    <property type="match status" value="1"/>
</dbReference>
<evidence type="ECO:0000313" key="2">
    <source>
        <dbReference type="EMBL" id="MBE1484999.1"/>
    </source>
</evidence>
<evidence type="ECO:0000313" key="3">
    <source>
        <dbReference type="Proteomes" id="UP000649753"/>
    </source>
</evidence>
<dbReference type="InterPro" id="IPR000157">
    <property type="entry name" value="TIR_dom"/>
</dbReference>
<organism evidence="2 3">
    <name type="scientific">Plantactinospora soyae</name>
    <dbReference type="NCBI Taxonomy" id="1544732"/>
    <lineage>
        <taxon>Bacteria</taxon>
        <taxon>Bacillati</taxon>
        <taxon>Actinomycetota</taxon>
        <taxon>Actinomycetes</taxon>
        <taxon>Micromonosporales</taxon>
        <taxon>Micromonosporaceae</taxon>
        <taxon>Plantactinospora</taxon>
    </lineage>
</organism>
<dbReference type="EMBL" id="JADBEB010000001">
    <property type="protein sequence ID" value="MBE1484999.1"/>
    <property type="molecule type" value="Genomic_DNA"/>
</dbReference>
<dbReference type="GO" id="GO:0007165">
    <property type="term" value="P:signal transduction"/>
    <property type="evidence" value="ECO:0007669"/>
    <property type="project" value="InterPro"/>
</dbReference>
<dbReference type="RefSeq" id="WP_192765272.1">
    <property type="nucleotide sequence ID" value="NZ_JADBEB010000001.1"/>
</dbReference>
<sequence length="196" mass="21250">MAKVFISYRNSDDPSAAVLLARSIDERLGEGESFLDSKSIPLGVDFRPTLWGQLAKCVAMVVVIGPRWLVPDADGERRVDRTDDFVRQEIEFALQIGIPIIPVLVGGAAKPSDGVLPASLAALEHRQYLTLRHRSADRDLERLLDQLQELVVASNGPGTGAKRSDSPPAAGGITFNGRVRVGGDIVNGSKYVTRYE</sequence>
<name>A0A927LZX4_9ACTN</name>
<protein>
    <recommendedName>
        <fullName evidence="1">TIR domain-containing protein</fullName>
    </recommendedName>
</protein>